<keyword evidence="7" id="KW-0961">Cell wall biogenesis/degradation</keyword>
<dbReference type="PANTHER" id="PTHR31375">
    <property type="match status" value="1"/>
</dbReference>
<accession>A0AAN8UL19</accession>
<evidence type="ECO:0000256" key="3">
    <source>
        <dbReference type="ARBA" id="ARBA00022512"/>
    </source>
</evidence>
<evidence type="ECO:0000313" key="10">
    <source>
        <dbReference type="Proteomes" id="UP001370490"/>
    </source>
</evidence>
<dbReference type="AlphaFoldDB" id="A0AAN8UL19"/>
<keyword evidence="4" id="KW-0964">Secreted</keyword>
<sequence length="375" mass="40902">MYRKVSIGLGREIPQPQIDTYDVMEFGAVADGETDDSRAFLEAWEKACAATGYVSTLFVPHGTYLLQPVLFRGPCKSKKIRVEIWGTIVAPPTLEAWKDCDRKGWIQFKKIDGLRVGGFGQIDGRGSPWWEEFAMGFHSCNDVKLSGLRHLNPPKNHITVNGCRGVVISNVTIVAPNDSPNTDGINISLSTNVTIRDSFIGTGDDCVAINGNTSFINITGVMCGPGHGISLGDPRRGSADTVEEVHVSNCTFNGTTNGARIKTWQGGKGYARRISFKNIALIKAKNPIIIDQFYCNGKHNCKDQESAVKVSDVTYERMKGTCINKRAAAFNCSNTVSCDNIIMREVMITSQVKTFVTCNNANGIANSTVPDASYI</sequence>
<dbReference type="InterPro" id="IPR011050">
    <property type="entry name" value="Pectin_lyase_fold/virulence"/>
</dbReference>
<dbReference type="SMART" id="SM00710">
    <property type="entry name" value="PbH1"/>
    <property type="match status" value="3"/>
</dbReference>
<keyword evidence="5 8" id="KW-0378">Hydrolase</keyword>
<dbReference type="Pfam" id="PF00295">
    <property type="entry name" value="Glyco_hydro_28"/>
    <property type="match status" value="1"/>
</dbReference>
<organism evidence="9 10">
    <name type="scientific">Dillenia turbinata</name>
    <dbReference type="NCBI Taxonomy" id="194707"/>
    <lineage>
        <taxon>Eukaryota</taxon>
        <taxon>Viridiplantae</taxon>
        <taxon>Streptophyta</taxon>
        <taxon>Embryophyta</taxon>
        <taxon>Tracheophyta</taxon>
        <taxon>Spermatophyta</taxon>
        <taxon>Magnoliopsida</taxon>
        <taxon>eudicotyledons</taxon>
        <taxon>Gunneridae</taxon>
        <taxon>Pentapetalae</taxon>
        <taxon>Dilleniales</taxon>
        <taxon>Dilleniaceae</taxon>
        <taxon>Dillenia</taxon>
    </lineage>
</organism>
<evidence type="ECO:0000256" key="2">
    <source>
        <dbReference type="ARBA" id="ARBA00008834"/>
    </source>
</evidence>
<dbReference type="Gene3D" id="2.160.20.10">
    <property type="entry name" value="Single-stranded right-handed beta-helix, Pectin lyase-like"/>
    <property type="match status" value="1"/>
</dbReference>
<dbReference type="InterPro" id="IPR012334">
    <property type="entry name" value="Pectin_lyas_fold"/>
</dbReference>
<evidence type="ECO:0000256" key="5">
    <source>
        <dbReference type="ARBA" id="ARBA00022801"/>
    </source>
</evidence>
<evidence type="ECO:0000313" key="9">
    <source>
        <dbReference type="EMBL" id="KAK6912598.1"/>
    </source>
</evidence>
<proteinExistence type="inferred from homology"/>
<evidence type="ECO:0000256" key="6">
    <source>
        <dbReference type="ARBA" id="ARBA00023295"/>
    </source>
</evidence>
<keyword evidence="3" id="KW-0134">Cell wall</keyword>
<reference evidence="9 10" key="1">
    <citation type="submission" date="2023-12" db="EMBL/GenBank/DDBJ databases">
        <title>A high-quality genome assembly for Dillenia turbinata (Dilleniales).</title>
        <authorList>
            <person name="Chanderbali A."/>
        </authorList>
    </citation>
    <scope>NUCLEOTIDE SEQUENCE [LARGE SCALE GENOMIC DNA]</scope>
    <source>
        <strain evidence="9">LSX21</strain>
        <tissue evidence="9">Leaf</tissue>
    </source>
</reference>
<dbReference type="GO" id="GO:0004650">
    <property type="term" value="F:polygalacturonase activity"/>
    <property type="evidence" value="ECO:0007669"/>
    <property type="project" value="InterPro"/>
</dbReference>
<gene>
    <name evidence="9" type="ORF">RJ641_022199</name>
</gene>
<keyword evidence="10" id="KW-1185">Reference proteome</keyword>
<dbReference type="InterPro" id="IPR000743">
    <property type="entry name" value="Glyco_hydro_28"/>
</dbReference>
<evidence type="ECO:0000256" key="1">
    <source>
        <dbReference type="ARBA" id="ARBA00004191"/>
    </source>
</evidence>
<dbReference type="GO" id="GO:0005975">
    <property type="term" value="P:carbohydrate metabolic process"/>
    <property type="evidence" value="ECO:0007669"/>
    <property type="project" value="InterPro"/>
</dbReference>
<name>A0AAN8UL19_9MAGN</name>
<comment type="subcellular location">
    <subcellularLocation>
        <location evidence="1">Secreted</location>
        <location evidence="1">Cell wall</location>
    </subcellularLocation>
</comment>
<comment type="caution">
    <text evidence="9">The sequence shown here is derived from an EMBL/GenBank/DDBJ whole genome shotgun (WGS) entry which is preliminary data.</text>
</comment>
<dbReference type="Proteomes" id="UP001370490">
    <property type="component" value="Unassembled WGS sequence"/>
</dbReference>
<dbReference type="GO" id="GO:0071555">
    <property type="term" value="P:cell wall organization"/>
    <property type="evidence" value="ECO:0007669"/>
    <property type="project" value="UniProtKB-KW"/>
</dbReference>
<evidence type="ECO:0000256" key="8">
    <source>
        <dbReference type="RuleBase" id="RU361169"/>
    </source>
</evidence>
<dbReference type="EMBL" id="JBAMMX010000027">
    <property type="protein sequence ID" value="KAK6912598.1"/>
    <property type="molecule type" value="Genomic_DNA"/>
</dbReference>
<evidence type="ECO:0000256" key="7">
    <source>
        <dbReference type="ARBA" id="ARBA00023316"/>
    </source>
</evidence>
<dbReference type="InterPro" id="IPR006626">
    <property type="entry name" value="PbH1"/>
</dbReference>
<evidence type="ECO:0000256" key="4">
    <source>
        <dbReference type="ARBA" id="ARBA00022525"/>
    </source>
</evidence>
<dbReference type="SUPFAM" id="SSF51126">
    <property type="entry name" value="Pectin lyase-like"/>
    <property type="match status" value="1"/>
</dbReference>
<keyword evidence="6 8" id="KW-0326">Glycosidase</keyword>
<protein>
    <submittedName>
        <fullName evidence="9">Glycoside hydrolase, family 28</fullName>
    </submittedName>
</protein>
<comment type="similarity">
    <text evidence="2 8">Belongs to the glycosyl hydrolase 28 family.</text>
</comment>